<protein>
    <submittedName>
        <fullName evidence="1">Uncharacterized protein</fullName>
    </submittedName>
</protein>
<dbReference type="KEGG" id="fiy:BN1229_v1_0894"/>
<dbReference type="KEGG" id="fil:BN1229_v1_0889"/>
<name>A0A0D6JCZ2_9HYPH</name>
<evidence type="ECO:0000313" key="2">
    <source>
        <dbReference type="Proteomes" id="UP000033187"/>
    </source>
</evidence>
<dbReference type="EMBL" id="LN829119">
    <property type="protein sequence ID" value="CPR16626.1"/>
    <property type="molecule type" value="Genomic_DNA"/>
</dbReference>
<sequence>MSPDSEARPVGLRFGPGPLIGSGTRIYTAQVSIVTTSVRRFRSLAAMDKLSFNFGEEASCPEHQPIRTTRTTCLAAAGCALQSWARTMGLCQSHR</sequence>
<dbReference type="Proteomes" id="UP000033187">
    <property type="component" value="Chromosome 1"/>
</dbReference>
<reference evidence="2" key="1">
    <citation type="submission" date="2015-02" db="EMBL/GenBank/DDBJ databases">
        <authorList>
            <person name="Chooi Y.-H."/>
        </authorList>
    </citation>
    <scope>NUCLEOTIDE SEQUENCE [LARGE SCALE GENOMIC DNA]</scope>
    <source>
        <strain evidence="2">strain Y</strain>
    </source>
</reference>
<accession>A0A0D6JCZ2</accession>
<gene>
    <name evidence="1" type="ORF">YBN1229_v1_0894</name>
</gene>
<keyword evidence="2" id="KW-1185">Reference proteome</keyword>
<evidence type="ECO:0000313" key="1">
    <source>
        <dbReference type="EMBL" id="CPR16626.1"/>
    </source>
</evidence>
<dbReference type="AlphaFoldDB" id="A0A0D6JCZ2"/>
<proteinExistence type="predicted"/>
<organism evidence="1 2">
    <name type="scientific">Candidatus Filomicrobium marinum</name>
    <dbReference type="NCBI Taxonomy" id="1608628"/>
    <lineage>
        <taxon>Bacteria</taxon>
        <taxon>Pseudomonadati</taxon>
        <taxon>Pseudomonadota</taxon>
        <taxon>Alphaproteobacteria</taxon>
        <taxon>Hyphomicrobiales</taxon>
        <taxon>Hyphomicrobiaceae</taxon>
        <taxon>Filomicrobium</taxon>
    </lineage>
</organism>